<dbReference type="AlphaFoldDB" id="A0A915C2M8"/>
<dbReference type="Proteomes" id="UP000887569">
    <property type="component" value="Unplaced"/>
</dbReference>
<sequence length="57" mass="6418">MRDEIRSCCLRTSNFLRKVSSLIAGVYFVGNRSPLFTCAHSNNGRLDGTYVLSSKYL</sequence>
<protein>
    <submittedName>
        <fullName evidence="2">Potassium channel domain-containing protein</fullName>
    </submittedName>
</protein>
<evidence type="ECO:0000313" key="2">
    <source>
        <dbReference type="WBParaSite" id="PgR078_g007_t01"/>
    </source>
</evidence>
<dbReference type="WBParaSite" id="PgR078_g007_t01">
    <property type="protein sequence ID" value="PgR078_g007_t01"/>
    <property type="gene ID" value="PgR078_g007"/>
</dbReference>
<name>A0A915C2M8_PARUN</name>
<organism evidence="1 2">
    <name type="scientific">Parascaris univalens</name>
    <name type="common">Nematode worm</name>
    <dbReference type="NCBI Taxonomy" id="6257"/>
    <lineage>
        <taxon>Eukaryota</taxon>
        <taxon>Metazoa</taxon>
        <taxon>Ecdysozoa</taxon>
        <taxon>Nematoda</taxon>
        <taxon>Chromadorea</taxon>
        <taxon>Rhabditida</taxon>
        <taxon>Spirurina</taxon>
        <taxon>Ascaridomorpha</taxon>
        <taxon>Ascaridoidea</taxon>
        <taxon>Ascarididae</taxon>
        <taxon>Parascaris</taxon>
    </lineage>
</organism>
<accession>A0A915C2M8</accession>
<reference evidence="2" key="1">
    <citation type="submission" date="2022-11" db="UniProtKB">
        <authorList>
            <consortium name="WormBaseParasite"/>
        </authorList>
    </citation>
    <scope>IDENTIFICATION</scope>
</reference>
<keyword evidence="1" id="KW-1185">Reference proteome</keyword>
<evidence type="ECO:0000313" key="1">
    <source>
        <dbReference type="Proteomes" id="UP000887569"/>
    </source>
</evidence>
<proteinExistence type="predicted"/>